<evidence type="ECO:0000256" key="4">
    <source>
        <dbReference type="RuleBase" id="RU003887"/>
    </source>
</evidence>
<evidence type="ECO:0000256" key="3">
    <source>
        <dbReference type="PROSITE-ProRule" id="PRU00182"/>
    </source>
</evidence>
<accession>A0A5C5VD13</accession>
<dbReference type="SMART" id="SM00363">
    <property type="entry name" value="S4"/>
    <property type="match status" value="1"/>
</dbReference>
<dbReference type="RefSeq" id="WP_146562279.1">
    <property type="nucleotide sequence ID" value="NZ_SIHJ01000001.1"/>
</dbReference>
<dbReference type="EMBL" id="SIHJ01000001">
    <property type="protein sequence ID" value="TWT35837.1"/>
    <property type="molecule type" value="Genomic_DNA"/>
</dbReference>
<feature type="domain" description="RNA-binding S4" evidence="6">
    <location>
        <begin position="59"/>
        <end position="127"/>
    </location>
</feature>
<dbReference type="Gene3D" id="3.30.70.580">
    <property type="entry name" value="Pseudouridine synthase I, catalytic domain, N-terminal subdomain"/>
    <property type="match status" value="1"/>
</dbReference>
<name>A0A5C5VD13_9BACT</name>
<organism evidence="7 8">
    <name type="scientific">Posidoniimonas corsicana</name>
    <dbReference type="NCBI Taxonomy" id="1938618"/>
    <lineage>
        <taxon>Bacteria</taxon>
        <taxon>Pseudomonadati</taxon>
        <taxon>Planctomycetota</taxon>
        <taxon>Planctomycetia</taxon>
        <taxon>Pirellulales</taxon>
        <taxon>Lacipirellulaceae</taxon>
        <taxon>Posidoniimonas</taxon>
    </lineage>
</organism>
<dbReference type="AlphaFoldDB" id="A0A5C5VD13"/>
<evidence type="ECO:0000256" key="1">
    <source>
        <dbReference type="ARBA" id="ARBA00008348"/>
    </source>
</evidence>
<dbReference type="Gene3D" id="3.10.290.10">
    <property type="entry name" value="RNA-binding S4 domain"/>
    <property type="match status" value="1"/>
</dbReference>
<gene>
    <name evidence="7" type="primary">rluB</name>
    <name evidence="7" type="ORF">KOR34_07320</name>
</gene>
<dbReference type="InterPro" id="IPR020103">
    <property type="entry name" value="PsdUridine_synth_cat_dom_sf"/>
</dbReference>
<dbReference type="SUPFAM" id="SSF55174">
    <property type="entry name" value="Alpha-L RNA-binding motif"/>
    <property type="match status" value="1"/>
</dbReference>
<dbReference type="Pfam" id="PF00849">
    <property type="entry name" value="PseudoU_synth_2"/>
    <property type="match status" value="1"/>
</dbReference>
<dbReference type="InterPro" id="IPR018496">
    <property type="entry name" value="PsdUridine_synth_RsuA/RluB_CS"/>
</dbReference>
<dbReference type="Gene3D" id="3.30.70.1560">
    <property type="entry name" value="Alpha-L RNA-binding motif"/>
    <property type="match status" value="1"/>
</dbReference>
<evidence type="ECO:0000256" key="2">
    <source>
        <dbReference type="ARBA" id="ARBA00023235"/>
    </source>
</evidence>
<feature type="compositionally biased region" description="Basic residues" evidence="5">
    <location>
        <begin position="305"/>
        <end position="317"/>
    </location>
</feature>
<dbReference type="InterPro" id="IPR006145">
    <property type="entry name" value="PsdUridine_synth_RsuA/RluA"/>
</dbReference>
<keyword evidence="3" id="KW-0694">RNA-binding</keyword>
<sequence length="332" mass="36290">MPKRASKPRKKSPIGGKGPKAGGKAKRPSPGGKKKTARRPAGAKRGPTPQRQHPDDGKDRLQKVLAAAGLASRRECEQLILEGRVEVDGQPVTELGVRVDASRQDIWVDGEPLPKTKKVYFAVNKPEGYVCTARDPSGRPRVTELLPPTAGRVFNVGRLDMASDGLILLTNDGELANQLAHPRHGVRKTYIVQVAGHITGEELKQAREGIYIAEGKVHFVGAKIKSRHKKSTLLEVVLDEGRNREIRRVLAAMGHKVQKLTRVAHGPVKLGEMPAGAYRPLTRDEVKALRQCVEDAGAAQEGRPVKKKKRKPAKPKNSKPAATNKPQRRVIK</sequence>
<dbReference type="GO" id="GO:0120159">
    <property type="term" value="F:rRNA pseudouridine synthase activity"/>
    <property type="evidence" value="ECO:0007669"/>
    <property type="project" value="UniProtKB-ARBA"/>
</dbReference>
<dbReference type="CDD" id="cd02870">
    <property type="entry name" value="PseudoU_synth_RsuA_like"/>
    <property type="match status" value="1"/>
</dbReference>
<dbReference type="PANTHER" id="PTHR47683">
    <property type="entry name" value="PSEUDOURIDINE SYNTHASE FAMILY PROTEIN-RELATED"/>
    <property type="match status" value="1"/>
</dbReference>
<feature type="compositionally biased region" description="Basic residues" evidence="5">
    <location>
        <begin position="1"/>
        <end position="12"/>
    </location>
</feature>
<dbReference type="InterPro" id="IPR050343">
    <property type="entry name" value="RsuA_PseudoU_synthase"/>
</dbReference>
<dbReference type="OrthoDB" id="9807213at2"/>
<dbReference type="CDD" id="cd00165">
    <property type="entry name" value="S4"/>
    <property type="match status" value="1"/>
</dbReference>
<evidence type="ECO:0000259" key="6">
    <source>
        <dbReference type="SMART" id="SM00363"/>
    </source>
</evidence>
<dbReference type="InterPro" id="IPR036986">
    <property type="entry name" value="S4_RNA-bd_sf"/>
</dbReference>
<evidence type="ECO:0000313" key="7">
    <source>
        <dbReference type="EMBL" id="TWT35837.1"/>
    </source>
</evidence>
<evidence type="ECO:0000313" key="8">
    <source>
        <dbReference type="Proteomes" id="UP000316714"/>
    </source>
</evidence>
<comment type="caution">
    <text evidence="7">The sequence shown here is derived from an EMBL/GenBank/DDBJ whole genome shotgun (WGS) entry which is preliminary data.</text>
</comment>
<dbReference type="EC" id="5.4.99.-" evidence="4"/>
<protein>
    <recommendedName>
        <fullName evidence="4">Pseudouridine synthase</fullName>
        <ecNumber evidence="4">5.4.99.-</ecNumber>
    </recommendedName>
</protein>
<comment type="similarity">
    <text evidence="1 4">Belongs to the pseudouridine synthase RsuA family.</text>
</comment>
<keyword evidence="8" id="KW-1185">Reference proteome</keyword>
<dbReference type="PROSITE" id="PS01149">
    <property type="entry name" value="PSI_RSU"/>
    <property type="match status" value="1"/>
</dbReference>
<feature type="compositionally biased region" description="Basic residues" evidence="5">
    <location>
        <begin position="23"/>
        <end position="42"/>
    </location>
</feature>
<dbReference type="Pfam" id="PF01479">
    <property type="entry name" value="S4"/>
    <property type="match status" value="1"/>
</dbReference>
<dbReference type="PROSITE" id="PS50889">
    <property type="entry name" value="S4"/>
    <property type="match status" value="1"/>
</dbReference>
<dbReference type="SUPFAM" id="SSF55120">
    <property type="entry name" value="Pseudouridine synthase"/>
    <property type="match status" value="1"/>
</dbReference>
<reference evidence="7 8" key="1">
    <citation type="submission" date="2019-02" db="EMBL/GenBank/DDBJ databases">
        <title>Deep-cultivation of Planctomycetes and their phenomic and genomic characterization uncovers novel biology.</title>
        <authorList>
            <person name="Wiegand S."/>
            <person name="Jogler M."/>
            <person name="Boedeker C."/>
            <person name="Pinto D."/>
            <person name="Vollmers J."/>
            <person name="Rivas-Marin E."/>
            <person name="Kohn T."/>
            <person name="Peeters S.H."/>
            <person name="Heuer A."/>
            <person name="Rast P."/>
            <person name="Oberbeckmann S."/>
            <person name="Bunk B."/>
            <person name="Jeske O."/>
            <person name="Meyerdierks A."/>
            <person name="Storesund J.E."/>
            <person name="Kallscheuer N."/>
            <person name="Luecker S."/>
            <person name="Lage O.M."/>
            <person name="Pohl T."/>
            <person name="Merkel B.J."/>
            <person name="Hornburger P."/>
            <person name="Mueller R.-W."/>
            <person name="Bruemmer F."/>
            <person name="Labrenz M."/>
            <person name="Spormann A.M."/>
            <person name="Op Den Camp H."/>
            <person name="Overmann J."/>
            <person name="Amann R."/>
            <person name="Jetten M.S.M."/>
            <person name="Mascher T."/>
            <person name="Medema M.H."/>
            <person name="Devos D.P."/>
            <person name="Kaster A.-K."/>
            <person name="Ovreas L."/>
            <person name="Rohde M."/>
            <person name="Galperin M.Y."/>
            <person name="Jogler C."/>
        </authorList>
    </citation>
    <scope>NUCLEOTIDE SEQUENCE [LARGE SCALE GENOMIC DNA]</scope>
    <source>
        <strain evidence="7 8">KOR34</strain>
    </source>
</reference>
<dbReference type="InterPro" id="IPR020094">
    <property type="entry name" value="TruA/RsuA/RluB/E/F_N"/>
</dbReference>
<dbReference type="GO" id="GO:0000455">
    <property type="term" value="P:enzyme-directed rRNA pseudouridine synthesis"/>
    <property type="evidence" value="ECO:0007669"/>
    <property type="project" value="UniProtKB-ARBA"/>
</dbReference>
<feature type="region of interest" description="Disordered" evidence="5">
    <location>
        <begin position="295"/>
        <end position="332"/>
    </location>
</feature>
<proteinExistence type="inferred from homology"/>
<dbReference type="InterPro" id="IPR000748">
    <property type="entry name" value="PsdUridine_synth_RsuA/RluB/E/F"/>
</dbReference>
<dbReference type="PANTHER" id="PTHR47683:SF2">
    <property type="entry name" value="RNA-BINDING S4 DOMAIN-CONTAINING PROTEIN"/>
    <property type="match status" value="1"/>
</dbReference>
<dbReference type="Proteomes" id="UP000316714">
    <property type="component" value="Unassembled WGS sequence"/>
</dbReference>
<dbReference type="NCBIfam" id="TIGR00093">
    <property type="entry name" value="pseudouridine synthase"/>
    <property type="match status" value="1"/>
</dbReference>
<feature type="region of interest" description="Disordered" evidence="5">
    <location>
        <begin position="1"/>
        <end position="59"/>
    </location>
</feature>
<keyword evidence="2 4" id="KW-0413">Isomerase</keyword>
<dbReference type="InterPro" id="IPR042092">
    <property type="entry name" value="PsdUridine_s_RsuA/RluB/E/F_cat"/>
</dbReference>
<dbReference type="FunFam" id="3.10.290.10:FF:000003">
    <property type="entry name" value="Pseudouridine synthase"/>
    <property type="match status" value="1"/>
</dbReference>
<dbReference type="InterPro" id="IPR002942">
    <property type="entry name" value="S4_RNA-bd"/>
</dbReference>
<evidence type="ECO:0000256" key="5">
    <source>
        <dbReference type="SAM" id="MobiDB-lite"/>
    </source>
</evidence>
<dbReference type="GO" id="GO:0003723">
    <property type="term" value="F:RNA binding"/>
    <property type="evidence" value="ECO:0007669"/>
    <property type="project" value="UniProtKB-KW"/>
</dbReference>